<evidence type="ECO:0000313" key="2">
    <source>
        <dbReference type="Proteomes" id="UP000559027"/>
    </source>
</evidence>
<comment type="caution">
    <text evidence="1">The sequence shown here is derived from an EMBL/GenBank/DDBJ whole genome shotgun (WGS) entry which is preliminary data.</text>
</comment>
<dbReference type="SUPFAM" id="SSF54427">
    <property type="entry name" value="NTF2-like"/>
    <property type="match status" value="1"/>
</dbReference>
<dbReference type="EMBL" id="JAACJO010000001">
    <property type="protein sequence ID" value="KAF5364312.1"/>
    <property type="molecule type" value="Genomic_DNA"/>
</dbReference>
<reference evidence="1 2" key="1">
    <citation type="journal article" date="2020" name="ISME J.">
        <title>Uncovering the hidden diversity of litter-decomposition mechanisms in mushroom-forming fungi.</title>
        <authorList>
            <person name="Floudas D."/>
            <person name="Bentzer J."/>
            <person name="Ahren D."/>
            <person name="Johansson T."/>
            <person name="Persson P."/>
            <person name="Tunlid A."/>
        </authorList>
    </citation>
    <scope>NUCLEOTIDE SEQUENCE [LARGE SCALE GENOMIC DNA]</scope>
    <source>
        <strain evidence="1 2">CBS 146.42</strain>
    </source>
</reference>
<sequence length="154" mass="17494">MSKNRERLLQATQRFCAAFAEKADIPTILAHFSKTKAISAYEHGECALAPFLGRAFEGVEGVTRYFEILASLLAYDDLKFSEYVVDAEERKVAVKGQGAFTWLSTQESWDETFAYVLDFDEEGKVVRYQIWADSGAAYLARIGKLKEVQREERC</sequence>
<protein>
    <recommendedName>
        <fullName evidence="3">SnoaL-like domain-containing protein</fullName>
    </recommendedName>
</protein>
<keyword evidence="2" id="KW-1185">Reference proteome</keyword>
<gene>
    <name evidence="1" type="ORF">D9756_000777</name>
</gene>
<evidence type="ECO:0008006" key="3">
    <source>
        <dbReference type="Google" id="ProtNLM"/>
    </source>
</evidence>
<dbReference type="InterPro" id="IPR032710">
    <property type="entry name" value="NTF2-like_dom_sf"/>
</dbReference>
<evidence type="ECO:0000313" key="1">
    <source>
        <dbReference type="EMBL" id="KAF5364312.1"/>
    </source>
</evidence>
<proteinExistence type="predicted"/>
<organism evidence="1 2">
    <name type="scientific">Leucocoprinus leucothites</name>
    <dbReference type="NCBI Taxonomy" id="201217"/>
    <lineage>
        <taxon>Eukaryota</taxon>
        <taxon>Fungi</taxon>
        <taxon>Dikarya</taxon>
        <taxon>Basidiomycota</taxon>
        <taxon>Agaricomycotina</taxon>
        <taxon>Agaricomycetes</taxon>
        <taxon>Agaricomycetidae</taxon>
        <taxon>Agaricales</taxon>
        <taxon>Agaricineae</taxon>
        <taxon>Agaricaceae</taxon>
        <taxon>Leucocoprinus</taxon>
    </lineage>
</organism>
<dbReference type="OrthoDB" id="3352776at2759"/>
<dbReference type="Proteomes" id="UP000559027">
    <property type="component" value="Unassembled WGS sequence"/>
</dbReference>
<name>A0A8H5LP27_9AGAR</name>
<dbReference type="Gene3D" id="3.10.450.50">
    <property type="match status" value="1"/>
</dbReference>
<accession>A0A8H5LP27</accession>
<dbReference type="AlphaFoldDB" id="A0A8H5LP27"/>